<dbReference type="InterPro" id="IPR013424">
    <property type="entry name" value="Ice-binding_C"/>
</dbReference>
<evidence type="ECO:0000259" key="2">
    <source>
        <dbReference type="Pfam" id="PF07589"/>
    </source>
</evidence>
<dbReference type="Proteomes" id="UP000298763">
    <property type="component" value="Chromosome"/>
</dbReference>
<evidence type="ECO:0000313" key="5">
    <source>
        <dbReference type="Proteomes" id="UP000298763"/>
    </source>
</evidence>
<evidence type="ECO:0000313" key="6">
    <source>
        <dbReference type="Proteomes" id="UP000584325"/>
    </source>
</evidence>
<dbReference type="AlphaFoldDB" id="A0A4P8HXW9"/>
<accession>A0A4P8HXW9</accession>
<feature type="domain" description="Ice-binding protein C-terminal" evidence="2">
    <location>
        <begin position="154"/>
        <end position="177"/>
    </location>
</feature>
<organism evidence="3 6">
    <name type="scientific">Pseudoduganella umbonata</name>
    <dbReference type="NCBI Taxonomy" id="864828"/>
    <lineage>
        <taxon>Bacteria</taxon>
        <taxon>Pseudomonadati</taxon>
        <taxon>Pseudomonadota</taxon>
        <taxon>Betaproteobacteria</taxon>
        <taxon>Burkholderiales</taxon>
        <taxon>Oxalobacteraceae</taxon>
        <taxon>Telluria group</taxon>
        <taxon>Pseudoduganella</taxon>
    </lineage>
</organism>
<dbReference type="Proteomes" id="UP000584325">
    <property type="component" value="Unassembled WGS sequence"/>
</dbReference>
<proteinExistence type="predicted"/>
<name>A0A4P8HXW9_9BURK</name>
<reference evidence="4 5" key="1">
    <citation type="submission" date="2019-05" db="EMBL/GenBank/DDBJ databases">
        <title>Draft Genome Sequences of Six Type Strains of the Genus Massilia.</title>
        <authorList>
            <person name="Miess H."/>
            <person name="Frediansyhah A."/>
            <person name="Gross H."/>
        </authorList>
    </citation>
    <scope>NUCLEOTIDE SEQUENCE [LARGE SCALE GENOMIC DNA]</scope>
    <source>
        <strain evidence="4 5">DSMZ 26121</strain>
    </source>
</reference>
<dbReference type="Pfam" id="PF07589">
    <property type="entry name" value="PEP-CTERM"/>
    <property type="match status" value="1"/>
</dbReference>
<reference evidence="3 6" key="2">
    <citation type="submission" date="2020-08" db="EMBL/GenBank/DDBJ databases">
        <title>Genomic Encyclopedia of Type Strains, Phase III (KMG-III): the genomes of soil and plant-associated and newly described type strains.</title>
        <authorList>
            <person name="Whitman W."/>
        </authorList>
    </citation>
    <scope>NUCLEOTIDE SEQUENCE [LARGE SCALE GENOMIC DNA]</scope>
    <source>
        <strain evidence="3 6">CECT 7753</strain>
    </source>
</reference>
<dbReference type="NCBIfam" id="TIGR02595">
    <property type="entry name" value="PEP_CTERM"/>
    <property type="match status" value="1"/>
</dbReference>
<sequence>MNIPRFYRAAIAISALFIGLAQSAQADIVTLAGDTTGGPTFDRPLVNFSNYSPNGTGAVYESIAFTVEDEGEYSITMHGLGFDTFLLLYETAFDPVAPLINGVVANDDLVSLRTSGFAADLVAGEQYFVVVTGFSSDQFGAYSLTISGDGVISAVPEPSTWLMLAFGVTAFACAQRRKSGD</sequence>
<dbReference type="EMBL" id="JACHXS010000008">
    <property type="protein sequence ID" value="MBB3223312.1"/>
    <property type="molecule type" value="Genomic_DNA"/>
</dbReference>
<gene>
    <name evidence="4" type="ORF">FCL38_27605</name>
    <name evidence="3" type="ORF">FHS02_004155</name>
</gene>
<evidence type="ECO:0000256" key="1">
    <source>
        <dbReference type="SAM" id="SignalP"/>
    </source>
</evidence>
<feature type="signal peptide" evidence="1">
    <location>
        <begin position="1"/>
        <end position="26"/>
    </location>
</feature>
<protein>
    <submittedName>
        <fullName evidence="4">PEP-CTERM sorting domain-containing protein</fullName>
    </submittedName>
</protein>
<dbReference type="EMBL" id="CP040017">
    <property type="protein sequence ID" value="QCP13778.1"/>
    <property type="molecule type" value="Genomic_DNA"/>
</dbReference>
<evidence type="ECO:0000313" key="4">
    <source>
        <dbReference type="EMBL" id="QCP13778.1"/>
    </source>
</evidence>
<dbReference type="RefSeq" id="WP_137316557.1">
    <property type="nucleotide sequence ID" value="NZ_CP040017.1"/>
</dbReference>
<feature type="chain" id="PRO_5044607632" evidence="1">
    <location>
        <begin position="27"/>
        <end position="181"/>
    </location>
</feature>
<keyword evidence="5" id="KW-1185">Reference proteome</keyword>
<dbReference type="OrthoDB" id="8755986at2"/>
<evidence type="ECO:0000313" key="3">
    <source>
        <dbReference type="EMBL" id="MBB3223312.1"/>
    </source>
</evidence>
<keyword evidence="1" id="KW-0732">Signal</keyword>